<reference evidence="2 3" key="1">
    <citation type="submission" date="2019-06" db="EMBL/GenBank/DDBJ databases">
        <title>Sequencing the genomes of 1000 actinobacteria strains.</title>
        <authorList>
            <person name="Klenk H.-P."/>
        </authorList>
    </citation>
    <scope>NUCLEOTIDE SEQUENCE [LARGE SCALE GENOMIC DNA]</scope>
    <source>
        <strain evidence="2 3">DSM 18935</strain>
    </source>
</reference>
<dbReference type="InterPro" id="IPR029063">
    <property type="entry name" value="SAM-dependent_MTases_sf"/>
</dbReference>
<evidence type="ECO:0000259" key="1">
    <source>
        <dbReference type="Pfam" id="PF08241"/>
    </source>
</evidence>
<protein>
    <submittedName>
        <fullName evidence="2">Methyltransferase family protein</fullName>
    </submittedName>
</protein>
<keyword evidence="3" id="KW-1185">Reference proteome</keyword>
<dbReference type="OrthoDB" id="3206826at2"/>
<gene>
    <name evidence="2" type="ORF">FB557_2165</name>
</gene>
<accession>A0A560WB36</accession>
<keyword evidence="2" id="KW-0808">Transferase</keyword>
<dbReference type="CDD" id="cd02440">
    <property type="entry name" value="AdoMet_MTases"/>
    <property type="match status" value="1"/>
</dbReference>
<dbReference type="GO" id="GO:0032259">
    <property type="term" value="P:methylation"/>
    <property type="evidence" value="ECO:0007669"/>
    <property type="project" value="UniProtKB-KW"/>
</dbReference>
<dbReference type="InterPro" id="IPR013216">
    <property type="entry name" value="Methyltransf_11"/>
</dbReference>
<evidence type="ECO:0000313" key="2">
    <source>
        <dbReference type="EMBL" id="TWD14740.1"/>
    </source>
</evidence>
<dbReference type="EMBL" id="VIUW01000003">
    <property type="protein sequence ID" value="TWD14740.1"/>
    <property type="molecule type" value="Genomic_DNA"/>
</dbReference>
<dbReference type="RefSeq" id="WP_144857577.1">
    <property type="nucleotide sequence ID" value="NZ_BAAAYT010000002.1"/>
</dbReference>
<proteinExistence type="predicted"/>
<dbReference type="Proteomes" id="UP000315628">
    <property type="component" value="Unassembled WGS sequence"/>
</dbReference>
<keyword evidence="2" id="KW-0489">Methyltransferase</keyword>
<dbReference type="AlphaFoldDB" id="A0A560WB36"/>
<comment type="caution">
    <text evidence="2">The sequence shown here is derived from an EMBL/GenBank/DDBJ whole genome shotgun (WGS) entry which is preliminary data.</text>
</comment>
<dbReference type="SUPFAM" id="SSF53335">
    <property type="entry name" value="S-adenosyl-L-methionine-dependent methyltransferases"/>
    <property type="match status" value="1"/>
</dbReference>
<dbReference type="Pfam" id="PF08241">
    <property type="entry name" value="Methyltransf_11"/>
    <property type="match status" value="1"/>
</dbReference>
<dbReference type="GO" id="GO:0008757">
    <property type="term" value="F:S-adenosylmethionine-dependent methyltransferase activity"/>
    <property type="evidence" value="ECO:0007669"/>
    <property type="project" value="InterPro"/>
</dbReference>
<evidence type="ECO:0000313" key="3">
    <source>
        <dbReference type="Proteomes" id="UP000315628"/>
    </source>
</evidence>
<sequence length="258" mass="28328">MSAGRADATRRYTPQYAPGSLRRSVALFSAFRSEQTDPDRFYGLLAADSVAELARWRRLDGALLVDIGGGPGYFADAFASGGARYVGIEPDVGELTARGVAGRNCLRGSGTAIPLESASVDIAFSSNVLEHVSSPEQMLDEMIRITRASGLIYLSWTPWLSPWGGHETSPWHYLGGRSAADRYAARHGHRPKNDFGKTLFACSIARMRRAVAARERVGDVRVVGLLPRYHPSWARWVMRLPGVREVLSWNAVIVLERG</sequence>
<feature type="domain" description="Methyltransferase type 11" evidence="1">
    <location>
        <begin position="65"/>
        <end position="153"/>
    </location>
</feature>
<name>A0A560WB36_9MICO</name>
<dbReference type="Gene3D" id="3.40.50.150">
    <property type="entry name" value="Vaccinia Virus protein VP39"/>
    <property type="match status" value="1"/>
</dbReference>
<organism evidence="2 3">
    <name type="scientific">Marihabitans asiaticum</name>
    <dbReference type="NCBI Taxonomy" id="415218"/>
    <lineage>
        <taxon>Bacteria</taxon>
        <taxon>Bacillati</taxon>
        <taxon>Actinomycetota</taxon>
        <taxon>Actinomycetes</taxon>
        <taxon>Micrococcales</taxon>
        <taxon>Intrasporangiaceae</taxon>
        <taxon>Marihabitans</taxon>
    </lineage>
</organism>